<organism evidence="2 3">
    <name type="scientific">Paenibacillus tianjinensis</name>
    <dbReference type="NCBI Taxonomy" id="2810347"/>
    <lineage>
        <taxon>Bacteria</taxon>
        <taxon>Bacillati</taxon>
        <taxon>Bacillota</taxon>
        <taxon>Bacilli</taxon>
        <taxon>Bacillales</taxon>
        <taxon>Paenibacillaceae</taxon>
        <taxon>Paenibacillus</taxon>
    </lineage>
</organism>
<evidence type="ECO:0000313" key="3">
    <source>
        <dbReference type="Proteomes" id="UP000663452"/>
    </source>
</evidence>
<reference evidence="2 3" key="1">
    <citation type="submission" date="2021-02" db="EMBL/GenBank/DDBJ databases">
        <title>Paenibacillus tianjinensis sp. nov.</title>
        <authorList>
            <person name="Liu H."/>
        </authorList>
    </citation>
    <scope>NUCLEOTIDE SEQUENCE [LARGE SCALE GENOMIC DNA]</scope>
    <source>
        <strain evidence="2 3">TB2019</strain>
    </source>
</reference>
<proteinExistence type="predicted"/>
<feature type="signal peptide" evidence="1">
    <location>
        <begin position="1"/>
        <end position="28"/>
    </location>
</feature>
<evidence type="ECO:0000256" key="1">
    <source>
        <dbReference type="SAM" id="SignalP"/>
    </source>
</evidence>
<feature type="chain" id="PRO_5045187051" evidence="1">
    <location>
        <begin position="29"/>
        <end position="226"/>
    </location>
</feature>
<gene>
    <name evidence="2" type="ORF">JRJ22_23155</name>
</gene>
<protein>
    <submittedName>
        <fullName evidence="2">Uncharacterized protein</fullName>
    </submittedName>
</protein>
<keyword evidence="3" id="KW-1185">Reference proteome</keyword>
<sequence length="226" mass="25187">MKKLILGMFALVFTATALFTLYPKNAEASVEKQIDDNTTLLAQQIQNEGSNKTKLSLSGNPYDYIKDSEEYENIVKLGYKAIPVLEKKIDESEGSGLIDYIYAAAIEEIAKVDLKEDDPAPWDTGDTLSEKWKVKLKSIPEDVEKIASSEQTNDVKIRSLTKLGLPAVPFIIDQVEAGKTELFPAIQYLVSDSGELSKSISPVDSAQWTKENKAKFDDLKKYVLEK</sequence>
<dbReference type="RefSeq" id="WP_206101689.1">
    <property type="nucleotide sequence ID" value="NZ_CP070969.1"/>
</dbReference>
<keyword evidence="1" id="KW-0732">Signal</keyword>
<accession>A0ABX7L7W2</accession>
<name>A0ABX7L7W2_9BACL</name>
<evidence type="ECO:0000313" key="2">
    <source>
        <dbReference type="EMBL" id="QSF44092.1"/>
    </source>
</evidence>
<dbReference type="Proteomes" id="UP000663452">
    <property type="component" value="Chromosome"/>
</dbReference>
<dbReference type="EMBL" id="CP070969">
    <property type="protein sequence ID" value="QSF44092.1"/>
    <property type="molecule type" value="Genomic_DNA"/>
</dbReference>